<evidence type="ECO:0000256" key="6">
    <source>
        <dbReference type="ARBA" id="ARBA00022837"/>
    </source>
</evidence>
<dbReference type="PANTHER" id="PTHR23055:SF20">
    <property type="entry name" value="RECOVERIN"/>
    <property type="match status" value="1"/>
</dbReference>
<keyword evidence="7" id="KW-0449">Lipoprotein</keyword>
<comment type="similarity">
    <text evidence="1">Belongs to the recoverin family.</text>
</comment>
<dbReference type="InterPro" id="IPR011992">
    <property type="entry name" value="EF-hand-dom_pair"/>
</dbReference>
<evidence type="ECO:0000313" key="11">
    <source>
        <dbReference type="EMBL" id="CAG6022039.1"/>
    </source>
</evidence>
<proteinExistence type="inferred from homology"/>
<dbReference type="EMBL" id="CAJRST010041300">
    <property type="protein sequence ID" value="CAG6022047.1"/>
    <property type="molecule type" value="Genomic_DNA"/>
</dbReference>
<dbReference type="EMBL" id="CAJRST010041234">
    <property type="protein sequence ID" value="CAG6022039.1"/>
    <property type="molecule type" value="Genomic_DNA"/>
</dbReference>
<evidence type="ECO:0000313" key="12">
    <source>
        <dbReference type="EMBL" id="CAG6022040.1"/>
    </source>
</evidence>
<dbReference type="PROSITE" id="PS00018">
    <property type="entry name" value="EF_HAND_1"/>
    <property type="match status" value="4"/>
</dbReference>
<dbReference type="GO" id="GO:0005509">
    <property type="term" value="F:calcium ion binding"/>
    <property type="evidence" value="ECO:0007669"/>
    <property type="project" value="InterPro"/>
</dbReference>
<dbReference type="PROSITE" id="PS50222">
    <property type="entry name" value="EF_HAND_2"/>
    <property type="match status" value="4"/>
</dbReference>
<dbReference type="SMART" id="SM00054">
    <property type="entry name" value="EFh"/>
    <property type="match status" value="4"/>
</dbReference>
<feature type="domain" description="EF-hand" evidence="10">
    <location>
        <begin position="97"/>
        <end position="132"/>
    </location>
</feature>
<dbReference type="AlphaFoldDB" id="A0A8S4BSZ2"/>
<dbReference type="Pfam" id="PF13202">
    <property type="entry name" value="EF-hand_5"/>
    <property type="match status" value="2"/>
</dbReference>
<dbReference type="CDD" id="cd00051">
    <property type="entry name" value="EFh"/>
    <property type="match status" value="3"/>
</dbReference>
<dbReference type="InterPro" id="IPR028846">
    <property type="entry name" value="Recoverin"/>
</dbReference>
<keyword evidence="3" id="KW-0519">Myristate</keyword>
<evidence type="ECO:0000256" key="4">
    <source>
        <dbReference type="ARBA" id="ARBA00022723"/>
    </source>
</evidence>
<evidence type="ECO:0000313" key="13">
    <source>
        <dbReference type="EMBL" id="CAG6022047.1"/>
    </source>
</evidence>
<accession>A0A8S4BSZ2</accession>
<dbReference type="InterPro" id="IPR002048">
    <property type="entry name" value="EF_hand_dom"/>
</dbReference>
<evidence type="ECO:0000256" key="9">
    <source>
        <dbReference type="ARBA" id="ARBA00037437"/>
    </source>
</evidence>
<keyword evidence="8" id="KW-0844">Vision</keyword>
<evidence type="ECO:0000256" key="1">
    <source>
        <dbReference type="ARBA" id="ARBA00006049"/>
    </source>
</evidence>
<feature type="domain" description="EF-hand" evidence="10">
    <location>
        <begin position="255"/>
        <end position="290"/>
    </location>
</feature>
<dbReference type="Gene3D" id="1.10.238.10">
    <property type="entry name" value="EF-hand"/>
    <property type="match status" value="3"/>
</dbReference>
<reference evidence="13" key="1">
    <citation type="submission" date="2021-05" db="EMBL/GenBank/DDBJ databases">
        <authorList>
            <person name="Tigano A."/>
        </authorList>
    </citation>
    <scope>NUCLEOTIDE SEQUENCE</scope>
</reference>
<dbReference type="PANTHER" id="PTHR23055">
    <property type="entry name" value="CALCIUM BINDING PROTEINS"/>
    <property type="match status" value="1"/>
</dbReference>
<dbReference type="Proteomes" id="UP000677803">
    <property type="component" value="Unassembled WGS sequence"/>
</dbReference>
<keyword evidence="6" id="KW-0106">Calcium</keyword>
<evidence type="ECO:0000313" key="14">
    <source>
        <dbReference type="EMBL" id="CAG6022048.1"/>
    </source>
</evidence>
<keyword evidence="15" id="KW-1185">Reference proteome</keyword>
<dbReference type="Pfam" id="PF13499">
    <property type="entry name" value="EF-hand_7"/>
    <property type="match status" value="1"/>
</dbReference>
<dbReference type="EMBL" id="CAJRST010041245">
    <property type="protein sequence ID" value="CAG6022040.1"/>
    <property type="molecule type" value="Genomic_DNA"/>
</dbReference>
<sequence length="361" mass="40943">MGNSKSSALSKELLEDLKSNTKYSETELSTWYQSFLKECPTGKITKEQFEGIYASFFPGADPTAYARHVFRSFDTNADGTLDFKEYIVALHLTSGGKTLQKLEWAFALYDVDGNGTISKSEIQEIVRKDGIASLRSLNLEGEREIEKRKVRGFLFPVRMGNSKSSALSKELLEDLKSNTKYSETELSTWYQSFLKECPTGKITKEQFEGIYASFFPGADPTAYARHVFRSFDTNADGTLDFKEYIVALHLTSGGKTLQKLEWAFALYDVDGNGTISKSEIQEIVRSIFNMIPAADQGNLPEDENTPEKRAEKIWAFFGKKENDKISEGEFIQGVMDNKDILRLIQYDEPQKIKDKLKEKKQ</sequence>
<name>A0A8S4BSZ2_9TELE</name>
<evidence type="ECO:0000313" key="15">
    <source>
        <dbReference type="Proteomes" id="UP000677803"/>
    </source>
</evidence>
<dbReference type="EMBL" id="CAJRST010041311">
    <property type="protein sequence ID" value="CAG6022048.1"/>
    <property type="molecule type" value="Genomic_DNA"/>
</dbReference>
<dbReference type="FunFam" id="1.10.238.10:FF:000078">
    <property type="entry name" value="Hippocalcin-like 1"/>
    <property type="match status" value="1"/>
</dbReference>
<evidence type="ECO:0000256" key="2">
    <source>
        <dbReference type="ARBA" id="ARBA00022606"/>
    </source>
</evidence>
<protein>
    <submittedName>
        <fullName evidence="13">(Atlantic silverside) hypothetical protein</fullName>
    </submittedName>
</protein>
<comment type="caution">
    <text evidence="13">The sequence shown here is derived from an EMBL/GenBank/DDBJ whole genome shotgun (WGS) entry which is preliminary data.</text>
</comment>
<dbReference type="InterPro" id="IPR018247">
    <property type="entry name" value="EF_Hand_1_Ca_BS"/>
</dbReference>
<evidence type="ECO:0000259" key="10">
    <source>
        <dbReference type="PROSITE" id="PS50222"/>
    </source>
</evidence>
<organism evidence="13 15">
    <name type="scientific">Menidia menidia</name>
    <name type="common">Atlantic silverside</name>
    <dbReference type="NCBI Taxonomy" id="238744"/>
    <lineage>
        <taxon>Eukaryota</taxon>
        <taxon>Metazoa</taxon>
        <taxon>Chordata</taxon>
        <taxon>Craniata</taxon>
        <taxon>Vertebrata</taxon>
        <taxon>Euteleostomi</taxon>
        <taxon>Actinopterygii</taxon>
        <taxon>Neopterygii</taxon>
        <taxon>Teleostei</taxon>
        <taxon>Neoteleostei</taxon>
        <taxon>Acanthomorphata</taxon>
        <taxon>Ovalentaria</taxon>
        <taxon>Atherinomorphae</taxon>
        <taxon>Atheriniformes</taxon>
        <taxon>Atherinopsidae</taxon>
        <taxon>Menidiinae</taxon>
        <taxon>Menidia</taxon>
    </lineage>
</organism>
<dbReference type="GO" id="GO:0007601">
    <property type="term" value="P:visual perception"/>
    <property type="evidence" value="ECO:0007669"/>
    <property type="project" value="UniProtKB-KW"/>
</dbReference>
<dbReference type="SUPFAM" id="SSF47473">
    <property type="entry name" value="EF-hand"/>
    <property type="match status" value="2"/>
</dbReference>
<feature type="domain" description="EF-hand" evidence="10">
    <location>
        <begin position="219"/>
        <end position="254"/>
    </location>
</feature>
<evidence type="ECO:0000256" key="5">
    <source>
        <dbReference type="ARBA" id="ARBA00022737"/>
    </source>
</evidence>
<keyword evidence="4" id="KW-0479">Metal-binding</keyword>
<comment type="function">
    <text evidence="9">May be involved in the calcium-dependent regulation of rhodopsin phosphorylation. Binds three calcium ions.</text>
</comment>
<dbReference type="Pfam" id="PF00036">
    <property type="entry name" value="EF-hand_1"/>
    <property type="match status" value="1"/>
</dbReference>
<feature type="domain" description="EF-hand" evidence="10">
    <location>
        <begin position="61"/>
        <end position="96"/>
    </location>
</feature>
<dbReference type="OrthoDB" id="191686at2759"/>
<dbReference type="FunFam" id="1.10.238.10:FF:000009">
    <property type="entry name" value="Visinin-like protein 1"/>
    <property type="match status" value="1"/>
</dbReference>
<gene>
    <name evidence="11" type="ORF">MMEN_LOCUS22234</name>
    <name evidence="12" type="ORF">MMEN_LOCUS22236</name>
    <name evidence="13" type="ORF">MMEN_LOCUS22248</name>
    <name evidence="14" type="ORF">MMEN_LOCUS22250</name>
</gene>
<evidence type="ECO:0000256" key="3">
    <source>
        <dbReference type="ARBA" id="ARBA00022707"/>
    </source>
</evidence>
<keyword evidence="2" id="KW-0716">Sensory transduction</keyword>
<evidence type="ECO:0000256" key="8">
    <source>
        <dbReference type="ARBA" id="ARBA00023305"/>
    </source>
</evidence>
<evidence type="ECO:0000256" key="7">
    <source>
        <dbReference type="ARBA" id="ARBA00023288"/>
    </source>
</evidence>
<keyword evidence="5" id="KW-0677">Repeat</keyword>
<dbReference type="PRINTS" id="PR00450">
    <property type="entry name" value="RECOVERIN"/>
</dbReference>